<comment type="similarity">
    <text evidence="1 8">Belongs to the DnaX/STICHEL family.</text>
</comment>
<dbReference type="EC" id="2.7.7.7" evidence="8"/>
<evidence type="ECO:0000256" key="3">
    <source>
        <dbReference type="ARBA" id="ARBA00022741"/>
    </source>
</evidence>
<dbReference type="InterPro" id="IPR050238">
    <property type="entry name" value="DNA_Rep/Repair_Clamp_Loader"/>
</dbReference>
<dbReference type="AlphaFoldDB" id="A0A1V4BYC4"/>
<dbReference type="RefSeq" id="WP_079205774.1">
    <property type="nucleotide sequence ID" value="NZ_MVGR01000002.1"/>
</dbReference>
<comment type="catalytic activity">
    <reaction evidence="7 8">
        <text>DNA(n) + a 2'-deoxyribonucleoside 5'-triphosphate = DNA(n+1) + diphosphate</text>
        <dbReference type="Rhea" id="RHEA:22508"/>
        <dbReference type="Rhea" id="RHEA-COMP:17339"/>
        <dbReference type="Rhea" id="RHEA-COMP:17340"/>
        <dbReference type="ChEBI" id="CHEBI:33019"/>
        <dbReference type="ChEBI" id="CHEBI:61560"/>
        <dbReference type="ChEBI" id="CHEBI:173112"/>
        <dbReference type="EC" id="2.7.7.7"/>
    </reaction>
</comment>
<dbReference type="GO" id="GO:0003677">
    <property type="term" value="F:DNA binding"/>
    <property type="evidence" value="ECO:0007669"/>
    <property type="project" value="InterPro"/>
</dbReference>
<protein>
    <recommendedName>
        <fullName evidence="8">DNA polymerase III subunit gamma/tau</fullName>
        <ecNumber evidence="8">2.7.7.7</ecNumber>
    </recommendedName>
</protein>
<evidence type="ECO:0000313" key="11">
    <source>
        <dbReference type="Proteomes" id="UP000189835"/>
    </source>
</evidence>
<dbReference type="Gene3D" id="3.40.50.300">
    <property type="entry name" value="P-loop containing nucleotide triphosphate hydrolases"/>
    <property type="match status" value="1"/>
</dbReference>
<dbReference type="InterPro" id="IPR027417">
    <property type="entry name" value="P-loop_NTPase"/>
</dbReference>
<evidence type="ECO:0000256" key="4">
    <source>
        <dbReference type="ARBA" id="ARBA00022833"/>
    </source>
</evidence>
<name>A0A1V4BYC4_MICAE</name>
<evidence type="ECO:0000313" key="10">
    <source>
        <dbReference type="EMBL" id="OPF19731.1"/>
    </source>
</evidence>
<dbReference type="InterPro" id="IPR045085">
    <property type="entry name" value="HLD_clamp_pol_III_gamma_tau"/>
</dbReference>
<comment type="subunit">
    <text evidence="8">DNA polymerase III contains a core (composed of alpha, epsilon and theta chains) that associates with a tau subunit. This core dimerizes to form the POLIII' complex. PolIII' associates with the gamma complex (composed of gamma, delta, delta', psi and chi chains) and with the beta chain to form the complete DNA polymerase III complex.</text>
</comment>
<dbReference type="GO" id="GO:0006261">
    <property type="term" value="P:DNA-templated DNA replication"/>
    <property type="evidence" value="ECO:0007669"/>
    <property type="project" value="TreeGrafter"/>
</dbReference>
<dbReference type="Gene3D" id="1.10.8.60">
    <property type="match status" value="1"/>
</dbReference>
<comment type="caution">
    <text evidence="10">The sequence shown here is derived from an EMBL/GenBank/DDBJ whole genome shotgun (WGS) entry which is preliminary data.</text>
</comment>
<comment type="function">
    <text evidence="8">DNA polymerase III is a complex, multichain enzyme responsible for most of the replicative synthesis in bacteria. This DNA polymerase also exhibits 3' to 5' exonuclease activity.</text>
</comment>
<dbReference type="GO" id="GO:0003887">
    <property type="term" value="F:DNA-directed DNA polymerase activity"/>
    <property type="evidence" value="ECO:0007669"/>
    <property type="project" value="UniProtKB-KW"/>
</dbReference>
<evidence type="ECO:0000256" key="5">
    <source>
        <dbReference type="ARBA" id="ARBA00022840"/>
    </source>
</evidence>
<dbReference type="GO" id="GO:0005524">
    <property type="term" value="F:ATP binding"/>
    <property type="evidence" value="ECO:0007669"/>
    <property type="project" value="UniProtKB-KW"/>
</dbReference>
<dbReference type="CDD" id="cd00009">
    <property type="entry name" value="AAA"/>
    <property type="match status" value="1"/>
</dbReference>
<organism evidence="10 11">
    <name type="scientific">Microcystis aeruginosa KW</name>
    <dbReference type="NCBI Taxonomy" id="1960155"/>
    <lineage>
        <taxon>Bacteria</taxon>
        <taxon>Bacillati</taxon>
        <taxon>Cyanobacteriota</taxon>
        <taxon>Cyanophyceae</taxon>
        <taxon>Oscillatoriophycideae</taxon>
        <taxon>Chroococcales</taxon>
        <taxon>Microcystaceae</taxon>
        <taxon>Microcystis</taxon>
    </lineage>
</organism>
<dbReference type="EMBL" id="MVGR01000002">
    <property type="protein sequence ID" value="OPF19731.1"/>
    <property type="molecule type" value="Genomic_DNA"/>
</dbReference>
<dbReference type="PANTHER" id="PTHR11669:SF0">
    <property type="entry name" value="PROTEIN STICHEL-LIKE 2"/>
    <property type="match status" value="1"/>
</dbReference>
<keyword evidence="6 8" id="KW-0239">DNA-directed DNA polymerase</keyword>
<keyword evidence="3 8" id="KW-0547">Nucleotide-binding</keyword>
<keyword evidence="8" id="KW-0548">Nucleotidyltransferase</keyword>
<dbReference type="SMART" id="SM00382">
    <property type="entry name" value="AAA"/>
    <property type="match status" value="1"/>
</dbReference>
<dbReference type="InterPro" id="IPR008921">
    <property type="entry name" value="DNA_pol3_clamp-load_cplx_C"/>
</dbReference>
<keyword evidence="8" id="KW-0235">DNA replication</keyword>
<dbReference type="InterPro" id="IPR012763">
    <property type="entry name" value="DNA_pol_III_sug/sutau_N"/>
</dbReference>
<dbReference type="GO" id="GO:0046872">
    <property type="term" value="F:metal ion binding"/>
    <property type="evidence" value="ECO:0007669"/>
    <property type="project" value="UniProtKB-KW"/>
</dbReference>
<gene>
    <name evidence="8" type="primary">dnaX</name>
    <name evidence="10" type="ORF">B1L04_02785</name>
</gene>
<evidence type="ECO:0000256" key="6">
    <source>
        <dbReference type="ARBA" id="ARBA00022932"/>
    </source>
</evidence>
<evidence type="ECO:0000256" key="7">
    <source>
        <dbReference type="ARBA" id="ARBA00049244"/>
    </source>
</evidence>
<dbReference type="SUPFAM" id="SSF52540">
    <property type="entry name" value="P-loop containing nucleoside triphosphate hydrolases"/>
    <property type="match status" value="1"/>
</dbReference>
<dbReference type="Proteomes" id="UP000189835">
    <property type="component" value="Unassembled WGS sequence"/>
</dbReference>
<evidence type="ECO:0000259" key="9">
    <source>
        <dbReference type="SMART" id="SM00382"/>
    </source>
</evidence>
<dbReference type="SUPFAM" id="SSF48019">
    <property type="entry name" value="post-AAA+ oligomerization domain-like"/>
    <property type="match status" value="1"/>
</dbReference>
<dbReference type="PANTHER" id="PTHR11669">
    <property type="entry name" value="REPLICATION FACTOR C / DNA POLYMERASE III GAMMA-TAU SUBUNIT"/>
    <property type="match status" value="1"/>
</dbReference>
<keyword evidence="5 8" id="KW-0067">ATP-binding</keyword>
<feature type="domain" description="AAA+ ATPase" evidence="9">
    <location>
        <begin position="38"/>
        <end position="180"/>
    </location>
</feature>
<keyword evidence="2" id="KW-0479">Metal-binding</keyword>
<evidence type="ECO:0000256" key="1">
    <source>
        <dbReference type="ARBA" id="ARBA00006360"/>
    </source>
</evidence>
<keyword evidence="8" id="KW-0808">Transferase</keyword>
<sequence length="362" mass="39860">MSQFIPWHLKYRPQVLKDLYGQEIVQKSLSNLISSGKMPHALLFSGPRGTGKTSTARIVAKSLNCEDGPTLAPCGECPACKAIELGNSFDVIEIDAASNNGVDQIRELIASSMLSPIQGSFRTFVLDEVHMLTAQAQNAFLKTLEEPAPNTLFVLATTEEHRLLDTITSRCLHLRFKPMSTGDIEASLTDIARRERIAVEEGVLRGIAASSRGGMRDAIQLLYQLSTTRAEGKPVGIAQVYEALGDLSPQQLYLIAQAIAGKDAYKVVAYAQKIRERNMEIYRCFESLLALWGDLMALKLGCSSDKYQGNSSLQGTDLTALAGNFELEYLKQSLHYLEDAERRIATSHNSSLWFLTTLLALL</sequence>
<evidence type="ECO:0000256" key="2">
    <source>
        <dbReference type="ARBA" id="ARBA00022723"/>
    </source>
</evidence>
<evidence type="ECO:0000256" key="8">
    <source>
        <dbReference type="RuleBase" id="RU364063"/>
    </source>
</evidence>
<dbReference type="Gene3D" id="1.20.272.10">
    <property type="match status" value="1"/>
</dbReference>
<dbReference type="InterPro" id="IPR003593">
    <property type="entry name" value="AAA+_ATPase"/>
</dbReference>
<proteinExistence type="inferred from homology"/>
<dbReference type="Pfam" id="PF22608">
    <property type="entry name" value="DNAX_ATPase_lid"/>
    <property type="match status" value="1"/>
</dbReference>
<keyword evidence="4" id="KW-0862">Zinc</keyword>
<dbReference type="Pfam" id="PF13177">
    <property type="entry name" value="DNA_pol3_delta2"/>
    <property type="match status" value="1"/>
</dbReference>
<accession>A0A1V4BYC4</accession>
<reference evidence="10 11" key="1">
    <citation type="submission" date="2017-02" db="EMBL/GenBank/DDBJ databases">
        <title>Genome sequence of Microcystis aeruginosa KW.</title>
        <authorList>
            <person name="Oh H.-M."/>
            <person name="Ahn C.-Y."/>
            <person name="Jeong H."/>
            <person name="Srivastava A."/>
            <person name="Lee H.-G."/>
            <person name="Kang S.-R."/>
        </authorList>
    </citation>
    <scope>NUCLEOTIDE SEQUENCE [LARGE SCALE GENOMIC DNA]</scope>
    <source>
        <strain evidence="10 11">KW</strain>
    </source>
</reference>
<dbReference type="GO" id="GO:0009360">
    <property type="term" value="C:DNA polymerase III complex"/>
    <property type="evidence" value="ECO:0007669"/>
    <property type="project" value="InterPro"/>
</dbReference>
<dbReference type="NCBIfam" id="TIGR02397">
    <property type="entry name" value="dnaX_nterm"/>
    <property type="match status" value="1"/>
</dbReference>